<reference evidence="2" key="3">
    <citation type="submission" date="2021-05" db="EMBL/GenBank/DDBJ databases">
        <title>Protein family content uncovers lineage relationships and bacterial pathway maintenance mechanisms in DPANN archaea.</title>
        <authorList>
            <person name="Castelle C.J."/>
            <person name="Meheust R."/>
            <person name="Jaffe A.L."/>
            <person name="Seitz K."/>
            <person name="Gong X."/>
            <person name="Baker B.J."/>
            <person name="Banfield J.F."/>
        </authorList>
    </citation>
    <scope>NUCLEOTIDE SEQUENCE</scope>
    <source>
        <strain evidence="2">RIFCSPHIGHO2_01_FULL_GW2011_AR10_43_9</strain>
    </source>
</reference>
<dbReference type="Proteomes" id="UP000683213">
    <property type="component" value="Unassembled WGS sequence"/>
</dbReference>
<reference evidence="2" key="2">
    <citation type="submission" date="2021-03" db="EMBL/GenBank/DDBJ databases">
        <authorList>
            <person name="Jaffe A."/>
        </authorList>
    </citation>
    <scope>NUCLEOTIDE SEQUENCE</scope>
    <source>
        <strain evidence="2">RIFCSPHIGHO2_01_FULL_GW2011_AR10_43_9</strain>
    </source>
</reference>
<dbReference type="Proteomes" id="UP000577419">
    <property type="component" value="Unassembled WGS sequence"/>
</dbReference>
<accession>A0A7J4IVG5</accession>
<dbReference type="EMBL" id="JAGVWF010000032">
    <property type="protein sequence ID" value="MBS3059267.1"/>
    <property type="molecule type" value="Genomic_DNA"/>
</dbReference>
<organism evidence="1 3">
    <name type="scientific">Candidatus Iainarchaeum sp</name>
    <dbReference type="NCBI Taxonomy" id="3101447"/>
    <lineage>
        <taxon>Archaea</taxon>
        <taxon>Candidatus Iainarchaeota</taxon>
        <taxon>Candidatus Iainarchaeia</taxon>
        <taxon>Candidatus Iainarchaeales</taxon>
        <taxon>Candidatus Iainarchaeaceae</taxon>
        <taxon>Candidatus Iainarchaeum</taxon>
    </lineage>
</organism>
<dbReference type="AlphaFoldDB" id="A0A7J4IVG5"/>
<name>A0A7J4IVG5_9ARCH</name>
<gene>
    <name evidence="1" type="ORF">HA237_02585</name>
    <name evidence="2" type="ORF">J4224_02470</name>
</gene>
<protein>
    <submittedName>
        <fullName evidence="1">Uncharacterized protein</fullName>
    </submittedName>
</protein>
<reference evidence="1" key="1">
    <citation type="journal article" date="2020" name="bioRxiv">
        <title>A rank-normalized archaeal taxonomy based on genome phylogeny resolves widespread incomplete and uneven classifications.</title>
        <authorList>
            <person name="Rinke C."/>
            <person name="Chuvochina M."/>
            <person name="Mussig A.J."/>
            <person name="Chaumeil P.-A."/>
            <person name="Waite D.W."/>
            <person name="Whitman W.B."/>
            <person name="Parks D.H."/>
            <person name="Hugenholtz P."/>
        </authorList>
    </citation>
    <scope>NUCLEOTIDE SEQUENCE</scope>
    <source>
        <strain evidence="1">UBA10011</strain>
    </source>
</reference>
<comment type="caution">
    <text evidence="1">The sequence shown here is derived from an EMBL/GenBank/DDBJ whole genome shotgun (WGS) entry which is preliminary data.</text>
</comment>
<evidence type="ECO:0000313" key="3">
    <source>
        <dbReference type="Proteomes" id="UP000577419"/>
    </source>
</evidence>
<dbReference type="EMBL" id="DUFG01000014">
    <property type="protein sequence ID" value="HIH08235.1"/>
    <property type="molecule type" value="Genomic_DNA"/>
</dbReference>
<evidence type="ECO:0000313" key="2">
    <source>
        <dbReference type="EMBL" id="MBS3059267.1"/>
    </source>
</evidence>
<evidence type="ECO:0000313" key="1">
    <source>
        <dbReference type="EMBL" id="HIH08235.1"/>
    </source>
</evidence>
<proteinExistence type="predicted"/>
<sequence length="182" mass="21193">MVQKVPGIMIKYRTGKAKGTGRPYLLAEFFIREGTRSKTFISNREIRERINASKMIGKKLGWMKLSIYDNGKEALWSDYCPFSKSPKAEAAFSGRGIAEHLEYFVKKELKNVFPTVKYTSSIGSREARIEQLRKRGAKIRKVGESFWAWHEVREDYEKGMSSLRKKIGKDSLKSRMPRFRRK</sequence>